<evidence type="ECO:0000313" key="4">
    <source>
        <dbReference type="Proteomes" id="UP000265725"/>
    </source>
</evidence>
<organism evidence="3 4">
    <name type="scientific">Paenisporosarcina cavernae</name>
    <dbReference type="NCBI Taxonomy" id="2320858"/>
    <lineage>
        <taxon>Bacteria</taxon>
        <taxon>Bacillati</taxon>
        <taxon>Bacillota</taxon>
        <taxon>Bacilli</taxon>
        <taxon>Bacillales</taxon>
        <taxon>Caryophanaceae</taxon>
        <taxon>Paenisporosarcina</taxon>
    </lineage>
</organism>
<dbReference type="Pfam" id="PF20769">
    <property type="entry name" value="YPEB_N"/>
    <property type="match status" value="1"/>
</dbReference>
<dbReference type="OrthoDB" id="2372097at2"/>
<proteinExistence type="predicted"/>
<dbReference type="Pfam" id="PF14620">
    <property type="entry name" value="YPEB_PepSY1-2"/>
    <property type="match status" value="1"/>
</dbReference>
<evidence type="ECO:0000259" key="2">
    <source>
        <dbReference type="Pfam" id="PF20769"/>
    </source>
</evidence>
<dbReference type="AlphaFoldDB" id="A0A385YV56"/>
<sequence>MKIVRLLVVIAAIAFFVLWIQAYSAKKDVEQALQAQYTQRISDTSEKMVHLRDAVDQSRMFEDPIARQKPLEDVWRLSSELKNDIGMLPIHTEFRNQWMNYLGRLGNSAQLTAQSKIPAEKWDQVAAGVVVNMKSFEQDWNKASSIQLSQPTSIKQTKKILDEPIAKTNFNGLYTQVKKYSESDFPLTTSEEDVQKKIELKHLKEKKWTQGQVEEKFKQLFPELAKAKLTTSKSKKDAPYPFFEVSFKLGDASGYADFTEKGGNLLSFINNRPIGQAAMSQKELREKGKKYLQQLGIQDVQNTQELENNLVWHFAYARVVGDKQVKVYDDSVQLKLAKDNGQLLGVNTMEYIQKEKISEQEILPIDTKTFFTPDVIVQSHDYAYTENDYLVQRLVHDFVVTQTTKKTSETFRVLVDTETFEVLKVQPLT</sequence>
<keyword evidence="4" id="KW-1185">Reference proteome</keyword>
<dbReference type="Proteomes" id="UP000265725">
    <property type="component" value="Chromosome"/>
</dbReference>
<protein>
    <submittedName>
        <fullName evidence="3">Spore gernimation protein</fullName>
    </submittedName>
</protein>
<dbReference type="RefSeq" id="WP_119883113.1">
    <property type="nucleotide sequence ID" value="NZ_CP032418.1"/>
</dbReference>
<evidence type="ECO:0000259" key="1">
    <source>
        <dbReference type="Pfam" id="PF14620"/>
    </source>
</evidence>
<accession>A0A385YV56</accession>
<dbReference type="InterPro" id="IPR014239">
    <property type="entry name" value="YpeB_PepSY1-2"/>
</dbReference>
<feature type="domain" description="Sporulation protein YpeB PepSY1 and PepSY2" evidence="1">
    <location>
        <begin position="167"/>
        <end position="355"/>
    </location>
</feature>
<dbReference type="InterPro" id="IPR048402">
    <property type="entry name" value="YpeB_N"/>
</dbReference>
<reference evidence="4" key="1">
    <citation type="submission" date="2018-09" db="EMBL/GenBank/DDBJ databases">
        <authorList>
            <person name="Zhu H."/>
        </authorList>
    </citation>
    <scope>NUCLEOTIDE SEQUENCE [LARGE SCALE GENOMIC DNA]</scope>
    <source>
        <strain evidence="4">K2R23-3</strain>
    </source>
</reference>
<dbReference type="EMBL" id="CP032418">
    <property type="protein sequence ID" value="AYC29373.1"/>
    <property type="molecule type" value="Genomic_DNA"/>
</dbReference>
<name>A0A385YV56_9BACL</name>
<evidence type="ECO:0000313" key="3">
    <source>
        <dbReference type="EMBL" id="AYC29373.1"/>
    </source>
</evidence>
<feature type="domain" description="Sporulation protein YpeB N-terminal" evidence="2">
    <location>
        <begin position="26"/>
        <end position="117"/>
    </location>
</feature>
<dbReference type="KEGG" id="paek:D3873_05550"/>
<dbReference type="GO" id="GO:0009847">
    <property type="term" value="P:spore germination"/>
    <property type="evidence" value="ECO:0007669"/>
    <property type="project" value="InterPro"/>
</dbReference>
<gene>
    <name evidence="3" type="ORF">D3873_05550</name>
</gene>